<gene>
    <name evidence="1" type="ORF">RZO73_29680</name>
</gene>
<dbReference type="Proteomes" id="UP001187239">
    <property type="component" value="Unassembled WGS sequence"/>
</dbReference>
<evidence type="ECO:0000313" key="1">
    <source>
        <dbReference type="EMBL" id="MDV0614649.1"/>
    </source>
</evidence>
<evidence type="ECO:0008006" key="3">
    <source>
        <dbReference type="Google" id="ProtNLM"/>
    </source>
</evidence>
<dbReference type="AlphaFoldDB" id="A0AAE4SIL2"/>
<name>A0AAE4SIL2_9ENTR</name>
<protein>
    <recommendedName>
        <fullName evidence="3">Methyl-accepting chemotaxis protein</fullName>
    </recommendedName>
</protein>
<dbReference type="EMBL" id="JAWHXQ010000054">
    <property type="protein sequence ID" value="MDV0614649.1"/>
    <property type="molecule type" value="Genomic_DNA"/>
</dbReference>
<dbReference type="RefSeq" id="WP_316938792.1">
    <property type="nucleotide sequence ID" value="NZ_JAWHXQ010000054.1"/>
</dbReference>
<evidence type="ECO:0000313" key="2">
    <source>
        <dbReference type="Proteomes" id="UP001187239"/>
    </source>
</evidence>
<reference evidence="1" key="1">
    <citation type="submission" date="2023-10" db="EMBL/GenBank/DDBJ databases">
        <title>Surveillance and assessment of the effects of hospital wastewater treatment on clearance of pathogenic bacterial and antimicrobial resistance genes.</title>
        <authorList>
            <person name="Wu Y."/>
        </authorList>
    </citation>
    <scope>NUCLEOTIDE SEQUENCE</scope>
    <source>
        <strain evidence="1">23-M-SY-8</strain>
    </source>
</reference>
<accession>A0AAE4SIL2</accession>
<comment type="caution">
    <text evidence="1">The sequence shown here is derived from an EMBL/GenBank/DDBJ whole genome shotgun (WGS) entry which is preliminary data.</text>
</comment>
<dbReference type="Gene3D" id="1.10.287.950">
    <property type="entry name" value="Methyl-accepting chemotaxis protein"/>
    <property type="match status" value="1"/>
</dbReference>
<dbReference type="SUPFAM" id="SSF58104">
    <property type="entry name" value="Methyl-accepting chemotaxis protein (MCP) signaling domain"/>
    <property type="match status" value="1"/>
</dbReference>
<proteinExistence type="predicted"/>
<organism evidence="1 2">
    <name type="scientific">Klebsiella quasipneumoniae subsp. similipneumoniae</name>
    <dbReference type="NCBI Taxonomy" id="1463164"/>
    <lineage>
        <taxon>Bacteria</taxon>
        <taxon>Pseudomonadati</taxon>
        <taxon>Pseudomonadota</taxon>
        <taxon>Gammaproteobacteria</taxon>
        <taxon>Enterobacterales</taxon>
        <taxon>Enterobacteriaceae</taxon>
        <taxon>Klebsiella/Raoultella group</taxon>
        <taxon>Klebsiella</taxon>
        <taxon>Klebsiella pneumoniae complex</taxon>
    </lineage>
</organism>
<sequence>MSQQMAAASEEQASVAEDIARQINNVAGTVERTAKNANSAVIRGRELESTSRGFNSLVERFNR</sequence>